<protein>
    <submittedName>
        <fullName evidence="1">Uncharacterized protein</fullName>
    </submittedName>
</protein>
<sequence>MRHQRLKVVRPNASVHDAAELILANASRNAGALRAAGQGFAGLPTRTAPSARDLQVAEDPMARKLSLLSPPFGRYSWNPQELEIMVQVARNLPARAVAPVNRLMRLLEWDHIVDPEKKLRQRIRDKFYKVRAMLYHGADPMEQAKGRKKMKRNRGNTYTAWIRKAFASLPDGQVGRRGRGCRRGAR</sequence>
<gene>
    <name evidence="1" type="primary">PLESTMB000622</name>
    <name evidence="1" type="ORF">PLESTB_001286900</name>
</gene>
<reference evidence="1 2" key="1">
    <citation type="journal article" date="2023" name="Commun. Biol.">
        <title>Reorganization of the ancestral sex-determining regions during the evolution of trioecy in Pleodorina starrii.</title>
        <authorList>
            <person name="Takahashi K."/>
            <person name="Suzuki S."/>
            <person name="Kawai-Toyooka H."/>
            <person name="Yamamoto K."/>
            <person name="Hamaji T."/>
            <person name="Ootsuki R."/>
            <person name="Yamaguchi H."/>
            <person name="Kawachi M."/>
            <person name="Higashiyama T."/>
            <person name="Nozaki H."/>
        </authorList>
    </citation>
    <scope>NUCLEOTIDE SEQUENCE [LARGE SCALE GENOMIC DNA]</scope>
    <source>
        <strain evidence="1 2">NIES-4479</strain>
    </source>
</reference>
<dbReference type="Proteomes" id="UP001165080">
    <property type="component" value="Unassembled WGS sequence"/>
</dbReference>
<dbReference type="EMBL" id="BRXU01000020">
    <property type="protein sequence ID" value="GLC57899.1"/>
    <property type="molecule type" value="Genomic_DNA"/>
</dbReference>
<comment type="caution">
    <text evidence="1">The sequence shown here is derived from an EMBL/GenBank/DDBJ whole genome shotgun (WGS) entry which is preliminary data.</text>
</comment>
<name>A0A9W6F6A1_9CHLO</name>
<evidence type="ECO:0000313" key="1">
    <source>
        <dbReference type="EMBL" id="GLC57899.1"/>
    </source>
</evidence>
<evidence type="ECO:0000313" key="2">
    <source>
        <dbReference type="Proteomes" id="UP001165080"/>
    </source>
</evidence>
<dbReference type="AlphaFoldDB" id="A0A9W6F6A1"/>
<accession>A0A9W6F6A1</accession>
<keyword evidence="2" id="KW-1185">Reference proteome</keyword>
<organism evidence="1 2">
    <name type="scientific">Pleodorina starrii</name>
    <dbReference type="NCBI Taxonomy" id="330485"/>
    <lineage>
        <taxon>Eukaryota</taxon>
        <taxon>Viridiplantae</taxon>
        <taxon>Chlorophyta</taxon>
        <taxon>core chlorophytes</taxon>
        <taxon>Chlorophyceae</taxon>
        <taxon>CS clade</taxon>
        <taxon>Chlamydomonadales</taxon>
        <taxon>Volvocaceae</taxon>
        <taxon>Pleodorina</taxon>
    </lineage>
</organism>
<proteinExistence type="predicted"/>